<gene>
    <name evidence="1" type="ORF">SCUD_LOCUS19299</name>
</gene>
<sequence length="42" mass="4731">MGLNSQVHPIKAGSFELFKVPSSFIIIPFKSFTRSRSFDIIS</sequence>
<keyword evidence="2" id="KW-1185">Reference proteome</keyword>
<reference evidence="1 2" key="2">
    <citation type="submission" date="2018-11" db="EMBL/GenBank/DDBJ databases">
        <authorList>
            <consortium name="Pathogen Informatics"/>
        </authorList>
    </citation>
    <scope>NUCLEOTIDE SEQUENCE [LARGE SCALE GENOMIC DNA]</scope>
    <source>
        <strain evidence="1">Dakar</strain>
        <strain evidence="2">Dakar, Senegal</strain>
    </source>
</reference>
<name>A0A183KW55_9TREM</name>
<protein>
    <submittedName>
        <fullName evidence="1 3">Uncharacterized protein</fullName>
    </submittedName>
</protein>
<dbReference type="AlphaFoldDB" id="A0A183KW55"/>
<organism evidence="3">
    <name type="scientific">Schistosoma curassoni</name>
    <dbReference type="NCBI Taxonomy" id="6186"/>
    <lineage>
        <taxon>Eukaryota</taxon>
        <taxon>Metazoa</taxon>
        <taxon>Spiralia</taxon>
        <taxon>Lophotrochozoa</taxon>
        <taxon>Platyhelminthes</taxon>
        <taxon>Trematoda</taxon>
        <taxon>Digenea</taxon>
        <taxon>Strigeidida</taxon>
        <taxon>Schistosomatoidea</taxon>
        <taxon>Schistosomatidae</taxon>
        <taxon>Schistosoma</taxon>
    </lineage>
</organism>
<dbReference type="EMBL" id="UZAK01042277">
    <property type="protein sequence ID" value="VDP68693.1"/>
    <property type="molecule type" value="Genomic_DNA"/>
</dbReference>
<evidence type="ECO:0000313" key="1">
    <source>
        <dbReference type="EMBL" id="VDP68693.1"/>
    </source>
</evidence>
<accession>A0A183KW55</accession>
<proteinExistence type="predicted"/>
<dbReference type="Proteomes" id="UP000279833">
    <property type="component" value="Unassembled WGS sequence"/>
</dbReference>
<evidence type="ECO:0000313" key="2">
    <source>
        <dbReference type="Proteomes" id="UP000279833"/>
    </source>
</evidence>
<dbReference type="WBParaSite" id="SCUD_0001930201-mRNA-1">
    <property type="protein sequence ID" value="SCUD_0001930201-mRNA-1"/>
    <property type="gene ID" value="SCUD_0001930201"/>
</dbReference>
<evidence type="ECO:0000313" key="3">
    <source>
        <dbReference type="WBParaSite" id="SCUD_0001930201-mRNA-1"/>
    </source>
</evidence>
<reference evidence="3" key="1">
    <citation type="submission" date="2016-06" db="UniProtKB">
        <authorList>
            <consortium name="WormBaseParasite"/>
        </authorList>
    </citation>
    <scope>IDENTIFICATION</scope>
</reference>